<feature type="transmembrane region" description="Helical" evidence="14">
    <location>
        <begin position="314"/>
        <end position="332"/>
    </location>
</feature>
<evidence type="ECO:0000256" key="12">
    <source>
        <dbReference type="ARBA" id="ARBA00023136"/>
    </source>
</evidence>
<keyword evidence="9" id="KW-0833">Ubl conjugation pathway</keyword>
<dbReference type="PANTHER" id="PTHR45969">
    <property type="entry name" value="RING ZINC FINGER PROTEIN-RELATED"/>
    <property type="match status" value="1"/>
</dbReference>
<keyword evidence="6 14" id="KW-0812">Transmembrane</keyword>
<evidence type="ECO:0000256" key="11">
    <source>
        <dbReference type="ARBA" id="ARBA00022989"/>
    </source>
</evidence>
<accession>A0A8S1PU29</accession>
<keyword evidence="15" id="KW-0732">Signal</keyword>
<dbReference type="PANTHER" id="PTHR45969:SF69">
    <property type="entry name" value="FINGER DOMAIN PROTEIN, PUTATIVE (AFU_ORTHOLOGUE AFUA_3G12190)-RELATED"/>
    <property type="match status" value="1"/>
</dbReference>
<comment type="caution">
    <text evidence="17">The sequence shown here is derived from an EMBL/GenBank/DDBJ whole genome shotgun (WGS) entry which is preliminary data.</text>
</comment>
<evidence type="ECO:0000256" key="8">
    <source>
        <dbReference type="ARBA" id="ARBA00022771"/>
    </source>
</evidence>
<dbReference type="SMART" id="SM00184">
    <property type="entry name" value="RING"/>
    <property type="match status" value="1"/>
</dbReference>
<feature type="chain" id="PRO_5035777472" description="RING-type E3 ubiquitin transferase" evidence="15">
    <location>
        <begin position="20"/>
        <end position="465"/>
    </location>
</feature>
<feature type="transmembrane region" description="Helical" evidence="14">
    <location>
        <begin position="288"/>
        <end position="307"/>
    </location>
</feature>
<evidence type="ECO:0000256" key="4">
    <source>
        <dbReference type="ARBA" id="ARBA00012483"/>
    </source>
</evidence>
<comment type="pathway">
    <text evidence="3">Protein modification; protein ubiquitination.</text>
</comment>
<evidence type="ECO:0000256" key="7">
    <source>
        <dbReference type="ARBA" id="ARBA00022723"/>
    </source>
</evidence>
<evidence type="ECO:0000256" key="2">
    <source>
        <dbReference type="ARBA" id="ARBA00004127"/>
    </source>
</evidence>
<evidence type="ECO:0000256" key="1">
    <source>
        <dbReference type="ARBA" id="ARBA00000900"/>
    </source>
</evidence>
<keyword evidence="12 14" id="KW-0472">Membrane</keyword>
<reference evidence="17" key="1">
    <citation type="submission" date="2021-01" db="EMBL/GenBank/DDBJ databases">
        <authorList>
            <consortium name="Genoscope - CEA"/>
            <person name="William W."/>
        </authorList>
    </citation>
    <scope>NUCLEOTIDE SEQUENCE</scope>
</reference>
<gene>
    <name evidence="17" type="ORF">PPRIM_AZ9-3.1.T1290100</name>
</gene>
<evidence type="ECO:0000256" key="15">
    <source>
        <dbReference type="SAM" id="SignalP"/>
    </source>
</evidence>
<dbReference type="Proteomes" id="UP000688137">
    <property type="component" value="Unassembled WGS sequence"/>
</dbReference>
<evidence type="ECO:0000256" key="14">
    <source>
        <dbReference type="SAM" id="Phobius"/>
    </source>
</evidence>
<evidence type="ECO:0000259" key="16">
    <source>
        <dbReference type="PROSITE" id="PS50089"/>
    </source>
</evidence>
<evidence type="ECO:0000256" key="9">
    <source>
        <dbReference type="ARBA" id="ARBA00022786"/>
    </source>
</evidence>
<dbReference type="InterPro" id="IPR021319">
    <property type="entry name" value="DUF2921"/>
</dbReference>
<dbReference type="GO" id="GO:0012505">
    <property type="term" value="C:endomembrane system"/>
    <property type="evidence" value="ECO:0007669"/>
    <property type="project" value="UniProtKB-SubCell"/>
</dbReference>
<name>A0A8S1PU29_PARPR</name>
<evidence type="ECO:0000256" key="5">
    <source>
        <dbReference type="ARBA" id="ARBA00022679"/>
    </source>
</evidence>
<dbReference type="EC" id="2.3.2.27" evidence="4"/>
<feature type="transmembrane region" description="Helical" evidence="14">
    <location>
        <begin position="208"/>
        <end position="227"/>
    </location>
</feature>
<keyword evidence="7" id="KW-0479">Metal-binding</keyword>
<comment type="subcellular location">
    <subcellularLocation>
        <location evidence="2">Endomembrane system</location>
        <topology evidence="2">Multi-pass membrane protein</topology>
    </subcellularLocation>
</comment>
<evidence type="ECO:0000256" key="6">
    <source>
        <dbReference type="ARBA" id="ARBA00022692"/>
    </source>
</evidence>
<keyword evidence="8 13" id="KW-0863">Zinc-finger</keyword>
<evidence type="ECO:0000313" key="17">
    <source>
        <dbReference type="EMBL" id="CAD8106098.1"/>
    </source>
</evidence>
<keyword evidence="11 14" id="KW-1133">Transmembrane helix</keyword>
<feature type="domain" description="RING-type" evidence="16">
    <location>
        <begin position="394"/>
        <end position="458"/>
    </location>
</feature>
<sequence length="465" mass="54755">MKVNIYLFIFGYVISQVSSDNTFAFHNTEQAYQFLIENQDQLIFGQWTANSEHLVYLNIVFDNQNLLLQVYPRQNNDYKETHYFRLSYLLNKSSYYFDSVKNRMTWNNVLTEITLQNNKEHNPFSCQAKLQLEIKKSQNSKNLNIYNEFEDDCQMNEERLQLLMFNNSKYQLDVQSYTALIIFISLFQIINSHYYLNSNCIPNKGGSLTISIILTQDIYICIFSSLLFDTPRFYYFIPCLVCQLITILSDLKLKAKLSEKEKYSKKDILLFFVEMSSISFLFLQIKQWYGIILLNLFLLPQIIFTFFTGNRQKFNYNYIGTIFPRVILSLYFTGYSNNILQLKYNLIVVGIVLLISIIQSVLYFIQCQYGLFILKNMKFNYLIQSTDYHSQLDCSICLDNLKNSSESYKINCEEPVLIQTLNVATQKQLLMNTPCNHLFHPSCLIQWMQINLTCPLCKSSLPQIC</sequence>
<dbReference type="AlphaFoldDB" id="A0A8S1PU29"/>
<dbReference type="PROSITE" id="PS50089">
    <property type="entry name" value="ZF_RING_2"/>
    <property type="match status" value="1"/>
</dbReference>
<organism evidence="17 18">
    <name type="scientific">Paramecium primaurelia</name>
    <dbReference type="NCBI Taxonomy" id="5886"/>
    <lineage>
        <taxon>Eukaryota</taxon>
        <taxon>Sar</taxon>
        <taxon>Alveolata</taxon>
        <taxon>Ciliophora</taxon>
        <taxon>Intramacronucleata</taxon>
        <taxon>Oligohymenophorea</taxon>
        <taxon>Peniculida</taxon>
        <taxon>Parameciidae</taxon>
        <taxon>Paramecium</taxon>
    </lineage>
</organism>
<feature type="transmembrane region" description="Helical" evidence="14">
    <location>
        <begin position="177"/>
        <end position="196"/>
    </location>
</feature>
<dbReference type="EMBL" id="CAJJDM010000132">
    <property type="protein sequence ID" value="CAD8106098.1"/>
    <property type="molecule type" value="Genomic_DNA"/>
</dbReference>
<dbReference type="GO" id="GO:0061630">
    <property type="term" value="F:ubiquitin protein ligase activity"/>
    <property type="evidence" value="ECO:0007669"/>
    <property type="project" value="UniProtKB-EC"/>
</dbReference>
<evidence type="ECO:0000256" key="3">
    <source>
        <dbReference type="ARBA" id="ARBA00004906"/>
    </source>
</evidence>
<feature type="transmembrane region" description="Helical" evidence="14">
    <location>
        <begin position="263"/>
        <end position="282"/>
    </location>
</feature>
<keyword evidence="5" id="KW-0808">Transferase</keyword>
<dbReference type="GO" id="GO:0016567">
    <property type="term" value="P:protein ubiquitination"/>
    <property type="evidence" value="ECO:0007669"/>
    <property type="project" value="TreeGrafter"/>
</dbReference>
<keyword evidence="10" id="KW-0862">Zinc</keyword>
<evidence type="ECO:0000313" key="18">
    <source>
        <dbReference type="Proteomes" id="UP000688137"/>
    </source>
</evidence>
<feature type="transmembrane region" description="Helical" evidence="14">
    <location>
        <begin position="344"/>
        <end position="365"/>
    </location>
</feature>
<protein>
    <recommendedName>
        <fullName evidence="4">RING-type E3 ubiquitin transferase</fullName>
        <ecNumber evidence="4">2.3.2.27</ecNumber>
    </recommendedName>
</protein>
<evidence type="ECO:0000256" key="10">
    <source>
        <dbReference type="ARBA" id="ARBA00022833"/>
    </source>
</evidence>
<feature type="signal peptide" evidence="15">
    <location>
        <begin position="1"/>
        <end position="19"/>
    </location>
</feature>
<dbReference type="GO" id="GO:0008270">
    <property type="term" value="F:zinc ion binding"/>
    <property type="evidence" value="ECO:0007669"/>
    <property type="project" value="UniProtKB-KW"/>
</dbReference>
<proteinExistence type="predicted"/>
<dbReference type="Pfam" id="PF11145">
    <property type="entry name" value="DUF2921"/>
    <property type="match status" value="1"/>
</dbReference>
<keyword evidence="18" id="KW-1185">Reference proteome</keyword>
<comment type="catalytic activity">
    <reaction evidence="1">
        <text>S-ubiquitinyl-[E2 ubiquitin-conjugating enzyme]-L-cysteine + [acceptor protein]-L-lysine = [E2 ubiquitin-conjugating enzyme]-L-cysteine + N(6)-ubiquitinyl-[acceptor protein]-L-lysine.</text>
        <dbReference type="EC" id="2.3.2.27"/>
    </reaction>
</comment>
<dbReference type="Pfam" id="PF13639">
    <property type="entry name" value="zf-RING_2"/>
    <property type="match status" value="1"/>
</dbReference>
<dbReference type="InterPro" id="IPR001841">
    <property type="entry name" value="Znf_RING"/>
</dbReference>
<evidence type="ECO:0000256" key="13">
    <source>
        <dbReference type="PROSITE-ProRule" id="PRU00175"/>
    </source>
</evidence>